<dbReference type="PANTHER" id="PTHR36369:SF1">
    <property type="entry name" value="TRANSMEMBRANE PROTEIN"/>
    <property type="match status" value="1"/>
</dbReference>
<evidence type="ECO:0000256" key="1">
    <source>
        <dbReference type="SAM" id="MobiDB-lite"/>
    </source>
</evidence>
<dbReference type="PANTHER" id="PTHR36369">
    <property type="entry name" value="TRANSMEMBRANE PROTEIN"/>
    <property type="match status" value="1"/>
</dbReference>
<evidence type="ECO:0000256" key="2">
    <source>
        <dbReference type="SAM" id="Phobius"/>
    </source>
</evidence>
<reference evidence="3" key="1">
    <citation type="journal article" date="2013" name="J. Plant Res.">
        <title>Effect of fungi and light on seed germination of three Opuntia species from semiarid lands of central Mexico.</title>
        <authorList>
            <person name="Delgado-Sanchez P."/>
            <person name="Jimenez-Bremont J.F."/>
            <person name="Guerrero-Gonzalez Mde L."/>
            <person name="Flores J."/>
        </authorList>
    </citation>
    <scope>NUCLEOTIDE SEQUENCE</scope>
    <source>
        <tissue evidence="3">Cladode</tissue>
    </source>
</reference>
<name>A0A7C9D6P9_OPUST</name>
<proteinExistence type="predicted"/>
<protein>
    <submittedName>
        <fullName evidence="3">Uncharacterized protein</fullName>
    </submittedName>
</protein>
<sequence>MNILDSPMEALALNPVNLGPLLTAAINSLWAWLAVVTAAAFSFWRLHTTAASVKPRSSPPSEPSTTPSPSTHDSEPNMTSFGAQKKGEIIPAVATTSFGGQITKEEEGVLTRGDSFKNRFTMTYYQEEERENDDDDGGNDEMDGGDEAVLVKRWTAGRGLTVEIARRGFGLEWYGYQDRGVIDGCVVKLWEEERESSYYSSARSCRRRSPVGVTGLMASPLVFA</sequence>
<dbReference type="EMBL" id="GISG01079629">
    <property type="protein sequence ID" value="MBA4631824.1"/>
    <property type="molecule type" value="Transcribed_RNA"/>
</dbReference>
<evidence type="ECO:0000313" key="3">
    <source>
        <dbReference type="EMBL" id="MBA4631824.1"/>
    </source>
</evidence>
<feature type="transmembrane region" description="Helical" evidence="2">
    <location>
        <begin position="20"/>
        <end position="44"/>
    </location>
</feature>
<reference evidence="3" key="2">
    <citation type="submission" date="2020-07" db="EMBL/GenBank/DDBJ databases">
        <authorList>
            <person name="Vera ALvarez R."/>
            <person name="Arias-Moreno D.M."/>
            <person name="Jimenez-Jacinto V."/>
            <person name="Jimenez-Bremont J.F."/>
            <person name="Swaminathan K."/>
            <person name="Moose S.P."/>
            <person name="Guerrero-Gonzalez M.L."/>
            <person name="Marino-Ramirez L."/>
            <person name="Landsman D."/>
            <person name="Rodriguez-Kessler M."/>
            <person name="Delgado-Sanchez P."/>
        </authorList>
    </citation>
    <scope>NUCLEOTIDE SEQUENCE</scope>
    <source>
        <tissue evidence="3">Cladode</tissue>
    </source>
</reference>
<dbReference type="EMBL" id="GISG01079628">
    <property type="protein sequence ID" value="MBA4631823.1"/>
    <property type="molecule type" value="Transcribed_RNA"/>
</dbReference>
<keyword evidence="2" id="KW-1133">Transmembrane helix</keyword>
<feature type="region of interest" description="Disordered" evidence="1">
    <location>
        <begin position="124"/>
        <end position="145"/>
    </location>
</feature>
<feature type="region of interest" description="Disordered" evidence="1">
    <location>
        <begin position="52"/>
        <end position="81"/>
    </location>
</feature>
<keyword evidence="2" id="KW-0472">Membrane</keyword>
<feature type="compositionally biased region" description="Acidic residues" evidence="1">
    <location>
        <begin position="126"/>
        <end position="145"/>
    </location>
</feature>
<accession>A0A7C9D6P9</accession>
<keyword evidence="2" id="KW-0812">Transmembrane</keyword>
<dbReference type="AlphaFoldDB" id="A0A7C9D6P9"/>
<organism evidence="3">
    <name type="scientific">Opuntia streptacantha</name>
    <name type="common">Prickly pear cactus</name>
    <name type="synonym">Opuntia cardona</name>
    <dbReference type="NCBI Taxonomy" id="393608"/>
    <lineage>
        <taxon>Eukaryota</taxon>
        <taxon>Viridiplantae</taxon>
        <taxon>Streptophyta</taxon>
        <taxon>Embryophyta</taxon>
        <taxon>Tracheophyta</taxon>
        <taxon>Spermatophyta</taxon>
        <taxon>Magnoliopsida</taxon>
        <taxon>eudicotyledons</taxon>
        <taxon>Gunneridae</taxon>
        <taxon>Pentapetalae</taxon>
        <taxon>Caryophyllales</taxon>
        <taxon>Cactineae</taxon>
        <taxon>Cactaceae</taxon>
        <taxon>Opuntioideae</taxon>
        <taxon>Opuntia</taxon>
    </lineage>
</organism>